<evidence type="ECO:0000256" key="5">
    <source>
        <dbReference type="ARBA" id="ARBA00022975"/>
    </source>
</evidence>
<accession>A0A6N4DNJ4</accession>
<dbReference type="InterPro" id="IPR013785">
    <property type="entry name" value="Aldolase_TIM"/>
</dbReference>
<dbReference type="EC" id="1.3.98.1" evidence="8"/>
<dbReference type="SUPFAM" id="SSF51395">
    <property type="entry name" value="FMN-linked oxidoreductases"/>
    <property type="match status" value="1"/>
</dbReference>
<name>A0A6N4DNJ4_9GAMM</name>
<keyword evidence="6 8" id="KW-0560">Oxidoreductase</keyword>
<dbReference type="Gene3D" id="3.20.20.70">
    <property type="entry name" value="Aldolase class I"/>
    <property type="match status" value="1"/>
</dbReference>
<keyword evidence="4" id="KW-0288">FMN</keyword>
<evidence type="ECO:0000256" key="3">
    <source>
        <dbReference type="ARBA" id="ARBA00022630"/>
    </source>
</evidence>
<dbReference type="Proteomes" id="UP000250928">
    <property type="component" value="Unassembled WGS sequence"/>
</dbReference>
<dbReference type="EMBL" id="PQCO01000287">
    <property type="protein sequence ID" value="PUD98796.1"/>
    <property type="molecule type" value="Genomic_DNA"/>
</dbReference>
<dbReference type="GO" id="GO:0006207">
    <property type="term" value="P:'de novo' pyrimidine nucleobase biosynthetic process"/>
    <property type="evidence" value="ECO:0007669"/>
    <property type="project" value="TreeGrafter"/>
</dbReference>
<evidence type="ECO:0000256" key="4">
    <source>
        <dbReference type="ARBA" id="ARBA00022643"/>
    </source>
</evidence>
<comment type="cofactor">
    <cofactor evidence="1">
        <name>FMN</name>
        <dbReference type="ChEBI" id="CHEBI:58210"/>
    </cofactor>
</comment>
<organism evidence="8 9">
    <name type="scientific">Candidatus Sedimenticola endophacoides</name>
    <dbReference type="NCBI Taxonomy" id="2548426"/>
    <lineage>
        <taxon>Bacteria</taxon>
        <taxon>Pseudomonadati</taxon>
        <taxon>Pseudomonadota</taxon>
        <taxon>Gammaproteobacteria</taxon>
        <taxon>Chromatiales</taxon>
        <taxon>Sedimenticolaceae</taxon>
        <taxon>Sedimenticola</taxon>
    </lineage>
</organism>
<sequence>MDLTTDYLGLRITSPLIPSASPLTHSLDSARRLEEAGAGAIIMHSLFEESIDAEEAHLEKLLHHQETGFGEAQSFLPTHNGFGSVLDDYLEQLRRLKEALQIPVVASLNGITEGGWLEHAADLEQAGADALELNVYFVPTDLDLPGSQVERRYLTLLGALRERIRIPINMKLSPYFSSTGHLVREIETIGGDGVALFNRFYEPDIDIESLRLNHRLQLSTAQESLLSMHWMALLYGRTSLTLGATSGVHSATDAIKLLLAGADVVHLCSLLLEQGPGALAKVRLGIEEWMEEKGFEDLDAFRGMLSHHHTDNPELLERINYLKALDSYHLR</sequence>
<evidence type="ECO:0000313" key="9">
    <source>
        <dbReference type="Proteomes" id="UP000250928"/>
    </source>
</evidence>
<dbReference type="GO" id="GO:0005737">
    <property type="term" value="C:cytoplasm"/>
    <property type="evidence" value="ECO:0007669"/>
    <property type="project" value="InterPro"/>
</dbReference>
<gene>
    <name evidence="8" type="ORF">C3L24_12085</name>
</gene>
<dbReference type="PIRSF" id="PIRSF000164">
    <property type="entry name" value="DHO_oxidase"/>
    <property type="match status" value="1"/>
</dbReference>
<evidence type="ECO:0000256" key="2">
    <source>
        <dbReference type="ARBA" id="ARBA00004725"/>
    </source>
</evidence>
<evidence type="ECO:0000256" key="1">
    <source>
        <dbReference type="ARBA" id="ARBA00001917"/>
    </source>
</evidence>
<dbReference type="Pfam" id="PF01180">
    <property type="entry name" value="DHO_dh"/>
    <property type="match status" value="1"/>
</dbReference>
<protein>
    <submittedName>
        <fullName evidence="8">Dihydroorotate dehydrogenase</fullName>
        <ecNumber evidence="8">1.3.98.1</ecNumber>
    </submittedName>
</protein>
<evidence type="ECO:0000259" key="7">
    <source>
        <dbReference type="Pfam" id="PF01180"/>
    </source>
</evidence>
<dbReference type="InterPro" id="IPR005720">
    <property type="entry name" value="Dihydroorotate_DH_cat"/>
</dbReference>
<dbReference type="InterPro" id="IPR012135">
    <property type="entry name" value="Dihydroorotate_DH_1_2"/>
</dbReference>
<reference evidence="8 9" key="1">
    <citation type="submission" date="2018-01" db="EMBL/GenBank/DDBJ databases">
        <title>Novel co-symbiosis in the lucinid bivalve Phacoides pectinatus.</title>
        <authorList>
            <person name="Lim S.J."/>
            <person name="Davis B.G."/>
            <person name="Gill D.E."/>
            <person name="Engel A.S."/>
            <person name="Anderson L.C."/>
            <person name="Campbell B.J."/>
        </authorList>
    </citation>
    <scope>NUCLEOTIDE SEQUENCE [LARGE SCALE GENOMIC DNA]</scope>
    <source>
        <strain evidence="8">N3_P5</strain>
    </source>
</reference>
<dbReference type="GO" id="GO:1990663">
    <property type="term" value="F:dihydroorotate dehydrogenase (fumarate) activity"/>
    <property type="evidence" value="ECO:0007669"/>
    <property type="project" value="UniProtKB-EC"/>
</dbReference>
<comment type="caution">
    <text evidence="8">The sequence shown here is derived from an EMBL/GenBank/DDBJ whole genome shotgun (WGS) entry which is preliminary data.</text>
</comment>
<dbReference type="NCBIfam" id="NF005741">
    <property type="entry name" value="PRK07565.1"/>
    <property type="match status" value="1"/>
</dbReference>
<dbReference type="InterPro" id="IPR050074">
    <property type="entry name" value="DHO_dehydrogenase"/>
</dbReference>
<keyword evidence="3" id="KW-0285">Flavoprotein</keyword>
<dbReference type="PANTHER" id="PTHR48109">
    <property type="entry name" value="DIHYDROOROTATE DEHYDROGENASE (QUINONE), MITOCHONDRIAL-RELATED"/>
    <property type="match status" value="1"/>
</dbReference>
<evidence type="ECO:0000256" key="6">
    <source>
        <dbReference type="ARBA" id="ARBA00023002"/>
    </source>
</evidence>
<feature type="domain" description="Dihydroorotate dehydrogenase catalytic" evidence="7">
    <location>
        <begin position="80"/>
        <end position="290"/>
    </location>
</feature>
<dbReference type="PANTHER" id="PTHR48109:SF3">
    <property type="entry name" value="SLL0744 PROTEIN"/>
    <property type="match status" value="1"/>
</dbReference>
<dbReference type="GO" id="GO:0044205">
    <property type="term" value="P:'de novo' UMP biosynthetic process"/>
    <property type="evidence" value="ECO:0007669"/>
    <property type="project" value="UniProtKB-UniPathway"/>
</dbReference>
<dbReference type="AlphaFoldDB" id="A0A6N4DNJ4"/>
<comment type="pathway">
    <text evidence="2">Pyrimidine metabolism; UMP biosynthesis via de novo pathway.</text>
</comment>
<keyword evidence="5" id="KW-0665">Pyrimidine biosynthesis</keyword>
<proteinExistence type="predicted"/>
<evidence type="ECO:0000313" key="8">
    <source>
        <dbReference type="EMBL" id="PUD98796.1"/>
    </source>
</evidence>
<dbReference type="UniPathway" id="UPA00070"/>